<evidence type="ECO:0000256" key="4">
    <source>
        <dbReference type="ARBA" id="ARBA00022448"/>
    </source>
</evidence>
<keyword evidence="4" id="KW-0813">Transport</keyword>
<reference evidence="12" key="1">
    <citation type="journal article" date="2014" name="Int. J. Syst. Evol. Microbiol.">
        <title>Complete genome of a new Firmicutes species belonging to the dominant human colonic microbiota ('Ruminococcus bicirculans') reveals two chromosomes and a selective capacity to utilize plant glucans.</title>
        <authorList>
            <consortium name="NISC Comparative Sequencing Program"/>
            <person name="Wegmann U."/>
            <person name="Louis P."/>
            <person name="Goesmann A."/>
            <person name="Henrissat B."/>
            <person name="Duncan S.H."/>
            <person name="Flint H.J."/>
        </authorList>
    </citation>
    <scope>NUCLEOTIDE SEQUENCE</scope>
    <source>
        <strain evidence="12">CGMCC 1.15931</strain>
    </source>
</reference>
<dbReference type="SMART" id="SM01323">
    <property type="entry name" value="YajC"/>
    <property type="match status" value="1"/>
</dbReference>
<organism evidence="13 14">
    <name type="scientific">Pseudoduganella buxea</name>
    <dbReference type="NCBI Taxonomy" id="1949069"/>
    <lineage>
        <taxon>Bacteria</taxon>
        <taxon>Pseudomonadati</taxon>
        <taxon>Pseudomonadota</taxon>
        <taxon>Betaproteobacteria</taxon>
        <taxon>Burkholderiales</taxon>
        <taxon>Oxalobacteraceae</taxon>
        <taxon>Telluria group</taxon>
        <taxon>Pseudoduganella</taxon>
    </lineage>
</organism>
<dbReference type="GO" id="GO:0005886">
    <property type="term" value="C:plasma membrane"/>
    <property type="evidence" value="ECO:0007669"/>
    <property type="project" value="UniProtKB-SubCell"/>
</dbReference>
<proteinExistence type="inferred from homology"/>
<dbReference type="EMBL" id="BMKG01000019">
    <property type="protein sequence ID" value="GGC14787.1"/>
    <property type="molecule type" value="Genomic_DNA"/>
</dbReference>
<comment type="subcellular location">
    <subcellularLocation>
        <location evidence="1">Cell membrane</location>
        <topology evidence="1">Single-pass membrane protein</topology>
    </subcellularLocation>
</comment>
<evidence type="ECO:0000256" key="8">
    <source>
        <dbReference type="ARBA" id="ARBA00022989"/>
    </source>
</evidence>
<keyword evidence="6 11" id="KW-0812">Transmembrane</keyword>
<dbReference type="PANTHER" id="PTHR33909:SF1">
    <property type="entry name" value="SEC TRANSLOCON ACCESSORY COMPLEX SUBUNIT YAJC"/>
    <property type="match status" value="1"/>
</dbReference>
<reference evidence="12" key="4">
    <citation type="submission" date="2024-05" db="EMBL/GenBank/DDBJ databases">
        <authorList>
            <person name="Sun Q."/>
            <person name="Zhou Y."/>
        </authorList>
    </citation>
    <scope>NUCLEOTIDE SEQUENCE</scope>
    <source>
        <strain evidence="12">CGMCC 1.15931</strain>
    </source>
</reference>
<dbReference type="RefSeq" id="WP_170300038.1">
    <property type="nucleotide sequence ID" value="NZ_BMKG01000019.1"/>
</dbReference>
<keyword evidence="5" id="KW-1003">Cell membrane</keyword>
<feature type="transmembrane region" description="Helical" evidence="11">
    <location>
        <begin position="22"/>
        <end position="40"/>
    </location>
</feature>
<accession>A0A6I3SY75</accession>
<dbReference type="GO" id="GO:0015031">
    <property type="term" value="P:protein transport"/>
    <property type="evidence" value="ECO:0007669"/>
    <property type="project" value="UniProtKB-KW"/>
</dbReference>
<reference evidence="13 14" key="3">
    <citation type="submission" date="2019-11" db="EMBL/GenBank/DDBJ databases">
        <title>Type strains purchased from KCTC, JCM and DSMZ.</title>
        <authorList>
            <person name="Lu H."/>
        </authorList>
    </citation>
    <scope>NUCLEOTIDE SEQUENCE [LARGE SCALE GENOMIC DNA]</scope>
    <source>
        <strain evidence="13 14">KCTC 52429</strain>
    </source>
</reference>
<evidence type="ECO:0000256" key="6">
    <source>
        <dbReference type="ARBA" id="ARBA00022692"/>
    </source>
</evidence>
<evidence type="ECO:0000256" key="9">
    <source>
        <dbReference type="ARBA" id="ARBA00023010"/>
    </source>
</evidence>
<keyword evidence="9" id="KW-0811">Translocation</keyword>
<dbReference type="Pfam" id="PF02699">
    <property type="entry name" value="YajC"/>
    <property type="match status" value="1"/>
</dbReference>
<dbReference type="Proteomes" id="UP000430634">
    <property type="component" value="Unassembled WGS sequence"/>
</dbReference>
<dbReference type="Proteomes" id="UP000622638">
    <property type="component" value="Unassembled WGS sequence"/>
</dbReference>
<dbReference type="InterPro" id="IPR003849">
    <property type="entry name" value="Preprotein_translocase_YajC"/>
</dbReference>
<dbReference type="PRINTS" id="PR01853">
    <property type="entry name" value="YAJCTRNLCASE"/>
</dbReference>
<dbReference type="AlphaFoldDB" id="A0A6I3SY75"/>
<evidence type="ECO:0000256" key="3">
    <source>
        <dbReference type="ARBA" id="ARBA00014962"/>
    </source>
</evidence>
<comment type="similarity">
    <text evidence="2">Belongs to the YajC family.</text>
</comment>
<evidence type="ECO:0000313" key="14">
    <source>
        <dbReference type="Proteomes" id="UP000430634"/>
    </source>
</evidence>
<evidence type="ECO:0000256" key="11">
    <source>
        <dbReference type="SAM" id="Phobius"/>
    </source>
</evidence>
<sequence length="110" mass="11726">MFISNAYAQTAGAADASLMGNLSTFVPLILMFVVMYFLMIRPQQKRAKEQKAMMDALARGDEVVTAGGILGKVSKVSDIYVTVEIAAGTEIVVQKASITTLLPKGTLKGL</sequence>
<reference evidence="15" key="2">
    <citation type="journal article" date="2019" name="Int. J. Syst. Evol. Microbiol.">
        <title>The Global Catalogue of Microorganisms (GCM) 10K type strain sequencing project: providing services to taxonomists for standard genome sequencing and annotation.</title>
        <authorList>
            <consortium name="The Broad Institute Genomics Platform"/>
            <consortium name="The Broad Institute Genome Sequencing Center for Infectious Disease"/>
            <person name="Wu L."/>
            <person name="Ma J."/>
        </authorList>
    </citation>
    <scope>NUCLEOTIDE SEQUENCE [LARGE SCALE GENOMIC DNA]</scope>
    <source>
        <strain evidence="15">CGMCC 1.15931</strain>
    </source>
</reference>
<protein>
    <recommendedName>
        <fullName evidence="3">Sec translocon accessory complex subunit YajC</fullName>
    </recommendedName>
</protein>
<evidence type="ECO:0000256" key="5">
    <source>
        <dbReference type="ARBA" id="ARBA00022475"/>
    </source>
</evidence>
<evidence type="ECO:0000313" key="12">
    <source>
        <dbReference type="EMBL" id="GGC14787.1"/>
    </source>
</evidence>
<dbReference type="EMBL" id="WNKZ01000030">
    <property type="protein sequence ID" value="MTV53526.1"/>
    <property type="molecule type" value="Genomic_DNA"/>
</dbReference>
<keyword evidence="8 11" id="KW-1133">Transmembrane helix</keyword>
<keyword evidence="15" id="KW-1185">Reference proteome</keyword>
<evidence type="ECO:0000256" key="10">
    <source>
        <dbReference type="ARBA" id="ARBA00023136"/>
    </source>
</evidence>
<gene>
    <name evidence="13" type="primary">yajC</name>
    <name evidence="12" type="ORF">GCM10011572_40290</name>
    <name evidence="13" type="ORF">GM672_12390</name>
</gene>
<evidence type="ECO:0000313" key="13">
    <source>
        <dbReference type="EMBL" id="MTV53526.1"/>
    </source>
</evidence>
<evidence type="ECO:0000256" key="2">
    <source>
        <dbReference type="ARBA" id="ARBA00006742"/>
    </source>
</evidence>
<evidence type="ECO:0000313" key="15">
    <source>
        <dbReference type="Proteomes" id="UP000622638"/>
    </source>
</evidence>
<evidence type="ECO:0000256" key="7">
    <source>
        <dbReference type="ARBA" id="ARBA00022927"/>
    </source>
</evidence>
<name>A0A6I3SY75_9BURK</name>
<keyword evidence="7" id="KW-0653">Protein transport</keyword>
<keyword evidence="10 11" id="KW-0472">Membrane</keyword>
<comment type="caution">
    <text evidence="13">The sequence shown here is derived from an EMBL/GenBank/DDBJ whole genome shotgun (WGS) entry which is preliminary data.</text>
</comment>
<evidence type="ECO:0000256" key="1">
    <source>
        <dbReference type="ARBA" id="ARBA00004162"/>
    </source>
</evidence>
<dbReference type="NCBIfam" id="TIGR00739">
    <property type="entry name" value="yajC"/>
    <property type="match status" value="1"/>
</dbReference>
<dbReference type="PANTHER" id="PTHR33909">
    <property type="entry name" value="SEC TRANSLOCON ACCESSORY COMPLEX SUBUNIT YAJC"/>
    <property type="match status" value="1"/>
</dbReference>